<dbReference type="GO" id="GO:0070475">
    <property type="term" value="P:rRNA base methylation"/>
    <property type="evidence" value="ECO:0007669"/>
    <property type="project" value="UniProtKB-UniRule"/>
</dbReference>
<keyword evidence="7 14" id="KW-0808">Transferase</keyword>
<protein>
    <recommendedName>
        <fullName evidence="14">Probable dual-specificity RNA methyltransferase RlmN</fullName>
        <ecNumber evidence="14">2.1.1.192</ecNumber>
    </recommendedName>
    <alternativeName>
        <fullName evidence="14">23S rRNA (adenine(2503)-C(2))-methyltransferase</fullName>
    </alternativeName>
    <alternativeName>
        <fullName evidence="14">23S rRNA m2A2503 methyltransferase</fullName>
    </alternativeName>
    <alternativeName>
        <fullName evidence="14">Ribosomal RNA large subunit methyltransferase N</fullName>
    </alternativeName>
    <alternativeName>
        <fullName evidence="14">tRNA (adenine(37)-C(2))-methyltransferase</fullName>
    </alternativeName>
    <alternativeName>
        <fullName evidence="14">tRNA m2A37 methyltransferase</fullName>
    </alternativeName>
</protein>
<name>A0A7C3WIR7_9BACT</name>
<comment type="catalytic activity">
    <reaction evidence="14">
        <text>adenosine(37) in tRNA + 2 reduced [2Fe-2S]-[ferredoxin] + 2 S-adenosyl-L-methionine = 2-methyladenosine(37) in tRNA + 5'-deoxyadenosine + L-methionine + 2 oxidized [2Fe-2S]-[ferredoxin] + S-adenosyl-L-homocysteine</text>
        <dbReference type="Rhea" id="RHEA:43332"/>
        <dbReference type="Rhea" id="RHEA-COMP:10000"/>
        <dbReference type="Rhea" id="RHEA-COMP:10001"/>
        <dbReference type="Rhea" id="RHEA-COMP:10162"/>
        <dbReference type="Rhea" id="RHEA-COMP:10485"/>
        <dbReference type="ChEBI" id="CHEBI:17319"/>
        <dbReference type="ChEBI" id="CHEBI:33737"/>
        <dbReference type="ChEBI" id="CHEBI:33738"/>
        <dbReference type="ChEBI" id="CHEBI:57844"/>
        <dbReference type="ChEBI" id="CHEBI:57856"/>
        <dbReference type="ChEBI" id="CHEBI:59789"/>
        <dbReference type="ChEBI" id="CHEBI:74411"/>
        <dbReference type="ChEBI" id="CHEBI:74497"/>
        <dbReference type="EC" id="2.1.1.192"/>
    </reaction>
</comment>
<keyword evidence="11 14" id="KW-0408">Iron</keyword>
<dbReference type="InterPro" id="IPR004383">
    <property type="entry name" value="rRNA_lsu_MTrfase_RlmN/Cfr"/>
</dbReference>
<evidence type="ECO:0000259" key="15">
    <source>
        <dbReference type="PROSITE" id="PS51918"/>
    </source>
</evidence>
<comment type="caution">
    <text evidence="16">The sequence shown here is derived from an EMBL/GenBank/DDBJ whole genome shotgun (WGS) entry which is preliminary data.</text>
</comment>
<dbReference type="FunFam" id="3.20.20.70:FF:000014">
    <property type="entry name" value="Probable dual-specificity RNA methyltransferase RlmN"/>
    <property type="match status" value="1"/>
</dbReference>
<dbReference type="GO" id="GO:0000049">
    <property type="term" value="F:tRNA binding"/>
    <property type="evidence" value="ECO:0007669"/>
    <property type="project" value="UniProtKB-UniRule"/>
</dbReference>
<evidence type="ECO:0000256" key="1">
    <source>
        <dbReference type="ARBA" id="ARBA00004496"/>
    </source>
</evidence>
<feature type="binding site" evidence="14">
    <location>
        <position position="117"/>
    </location>
    <ligand>
        <name>[4Fe-4S] cluster</name>
        <dbReference type="ChEBI" id="CHEBI:49883"/>
        <note>4Fe-4S-S-AdoMet</note>
    </ligand>
</feature>
<keyword evidence="9 14" id="KW-0819">tRNA processing</keyword>
<dbReference type="GO" id="GO:0070040">
    <property type="term" value="F:rRNA (adenine(2503)-C2-)-methyltransferase activity"/>
    <property type="evidence" value="ECO:0007669"/>
    <property type="project" value="UniProtKB-UniRule"/>
</dbReference>
<dbReference type="GO" id="GO:0046872">
    <property type="term" value="F:metal ion binding"/>
    <property type="evidence" value="ECO:0007669"/>
    <property type="project" value="UniProtKB-KW"/>
</dbReference>
<feature type="active site" description="Proton acceptor" evidence="14">
    <location>
        <position position="93"/>
    </location>
</feature>
<dbReference type="PIRSF" id="PIRSF006004">
    <property type="entry name" value="CHP00048"/>
    <property type="match status" value="1"/>
</dbReference>
<comment type="catalytic activity">
    <reaction evidence="14">
        <text>adenosine(2503) in 23S rRNA + 2 reduced [2Fe-2S]-[ferredoxin] + 2 S-adenosyl-L-methionine = 2-methyladenosine(2503) in 23S rRNA + 5'-deoxyadenosine + L-methionine + 2 oxidized [2Fe-2S]-[ferredoxin] + S-adenosyl-L-homocysteine</text>
        <dbReference type="Rhea" id="RHEA:42916"/>
        <dbReference type="Rhea" id="RHEA-COMP:10000"/>
        <dbReference type="Rhea" id="RHEA-COMP:10001"/>
        <dbReference type="Rhea" id="RHEA-COMP:10152"/>
        <dbReference type="Rhea" id="RHEA-COMP:10282"/>
        <dbReference type="ChEBI" id="CHEBI:17319"/>
        <dbReference type="ChEBI" id="CHEBI:33737"/>
        <dbReference type="ChEBI" id="CHEBI:33738"/>
        <dbReference type="ChEBI" id="CHEBI:57844"/>
        <dbReference type="ChEBI" id="CHEBI:57856"/>
        <dbReference type="ChEBI" id="CHEBI:59789"/>
        <dbReference type="ChEBI" id="CHEBI:74411"/>
        <dbReference type="ChEBI" id="CHEBI:74497"/>
        <dbReference type="EC" id="2.1.1.192"/>
    </reaction>
</comment>
<keyword evidence="6 14" id="KW-0489">Methyltransferase</keyword>
<feature type="domain" description="Radical SAM core" evidence="15">
    <location>
        <begin position="99"/>
        <end position="330"/>
    </location>
</feature>
<dbReference type="EC" id="2.1.1.192" evidence="14"/>
<comment type="miscellaneous">
    <text evidence="14">Reaction proceeds by a ping-pong mechanism involving intermediate methylation of a conserved cysteine residue.</text>
</comment>
<accession>A0A7C3WIR7</accession>
<keyword evidence="5 14" id="KW-0698">rRNA processing</keyword>
<proteinExistence type="inferred from homology"/>
<comment type="subcellular location">
    <subcellularLocation>
        <location evidence="1 14">Cytoplasm</location>
    </subcellularLocation>
</comment>
<dbReference type="PROSITE" id="PS51918">
    <property type="entry name" value="RADICAL_SAM"/>
    <property type="match status" value="1"/>
</dbReference>
<evidence type="ECO:0000256" key="2">
    <source>
        <dbReference type="ARBA" id="ARBA00007544"/>
    </source>
</evidence>
<dbReference type="SUPFAM" id="SSF102114">
    <property type="entry name" value="Radical SAM enzymes"/>
    <property type="match status" value="1"/>
</dbReference>
<dbReference type="GO" id="GO:0002935">
    <property type="term" value="F:tRNA (adenine(37)-C2)-methyltransferase activity"/>
    <property type="evidence" value="ECO:0007669"/>
    <property type="project" value="UniProtKB-UniRule"/>
</dbReference>
<dbReference type="SFLD" id="SFLDG01062">
    <property type="entry name" value="methyltransferase_(Class_A)"/>
    <property type="match status" value="1"/>
</dbReference>
<dbReference type="InterPro" id="IPR048641">
    <property type="entry name" value="RlmN_N"/>
</dbReference>
<evidence type="ECO:0000256" key="13">
    <source>
        <dbReference type="ARBA" id="ARBA00023157"/>
    </source>
</evidence>
<feature type="binding site" evidence="14">
    <location>
        <begin position="162"/>
        <end position="163"/>
    </location>
    <ligand>
        <name>S-adenosyl-L-methionine</name>
        <dbReference type="ChEBI" id="CHEBI:59789"/>
    </ligand>
</feature>
<feature type="binding site" evidence="14">
    <location>
        <position position="194"/>
    </location>
    <ligand>
        <name>S-adenosyl-L-methionine</name>
        <dbReference type="ChEBI" id="CHEBI:59789"/>
    </ligand>
</feature>
<evidence type="ECO:0000256" key="6">
    <source>
        <dbReference type="ARBA" id="ARBA00022603"/>
    </source>
</evidence>
<dbReference type="SFLD" id="SFLDS00029">
    <property type="entry name" value="Radical_SAM"/>
    <property type="match status" value="1"/>
</dbReference>
<dbReference type="Gene3D" id="1.10.150.530">
    <property type="match status" value="1"/>
</dbReference>
<feature type="binding site" evidence="14">
    <location>
        <position position="292"/>
    </location>
    <ligand>
        <name>S-adenosyl-L-methionine</name>
        <dbReference type="ChEBI" id="CHEBI:59789"/>
    </ligand>
</feature>
<dbReference type="InterPro" id="IPR006638">
    <property type="entry name" value="Elp3/MiaA/NifB-like_rSAM"/>
</dbReference>
<keyword evidence="8 14" id="KW-0949">S-adenosyl-L-methionine</keyword>
<feature type="binding site" evidence="14">
    <location>
        <position position="113"/>
    </location>
    <ligand>
        <name>[4Fe-4S] cluster</name>
        <dbReference type="ChEBI" id="CHEBI:49883"/>
        <note>4Fe-4S-S-AdoMet</note>
    </ligand>
</feature>
<evidence type="ECO:0000256" key="3">
    <source>
        <dbReference type="ARBA" id="ARBA00022485"/>
    </source>
</evidence>
<dbReference type="SMART" id="SM00729">
    <property type="entry name" value="Elp3"/>
    <property type="match status" value="1"/>
</dbReference>
<comment type="cofactor">
    <cofactor evidence="14">
        <name>[4Fe-4S] cluster</name>
        <dbReference type="ChEBI" id="CHEBI:49883"/>
    </cofactor>
    <text evidence="14">Binds 1 [4Fe-4S] cluster. The cluster is coordinated with 3 cysteines and an exchangeable S-adenosyl-L-methionine.</text>
</comment>
<dbReference type="InterPro" id="IPR058240">
    <property type="entry name" value="rSAM_sf"/>
</dbReference>
<dbReference type="GO" id="GO:0019843">
    <property type="term" value="F:rRNA binding"/>
    <property type="evidence" value="ECO:0007669"/>
    <property type="project" value="UniProtKB-UniRule"/>
</dbReference>
<evidence type="ECO:0000256" key="10">
    <source>
        <dbReference type="ARBA" id="ARBA00022723"/>
    </source>
</evidence>
<keyword evidence="12 14" id="KW-0411">Iron-sulfur</keyword>
<dbReference type="PANTHER" id="PTHR30544">
    <property type="entry name" value="23S RRNA METHYLTRANSFERASE"/>
    <property type="match status" value="1"/>
</dbReference>
<comment type="caution">
    <text evidence="14">Lacks conserved residue(s) required for the propagation of feature annotation.</text>
</comment>
<evidence type="ECO:0000256" key="9">
    <source>
        <dbReference type="ARBA" id="ARBA00022694"/>
    </source>
</evidence>
<feature type="binding site" evidence="14">
    <location>
        <position position="120"/>
    </location>
    <ligand>
        <name>[4Fe-4S] cluster</name>
        <dbReference type="ChEBI" id="CHEBI:49883"/>
        <note>4Fe-4S-S-AdoMet</note>
    </ligand>
</feature>
<dbReference type="InterPro" id="IPR027492">
    <property type="entry name" value="RNA_MTrfase_RlmN"/>
</dbReference>
<dbReference type="CDD" id="cd01335">
    <property type="entry name" value="Radical_SAM"/>
    <property type="match status" value="1"/>
</dbReference>
<dbReference type="AlphaFoldDB" id="A0A7C3WIR7"/>
<dbReference type="Pfam" id="PF04055">
    <property type="entry name" value="Radical_SAM"/>
    <property type="match status" value="1"/>
</dbReference>
<dbReference type="EMBL" id="DTHB01000053">
    <property type="protein sequence ID" value="HGB15430.1"/>
    <property type="molecule type" value="Genomic_DNA"/>
</dbReference>
<dbReference type="Gene3D" id="3.20.20.70">
    <property type="entry name" value="Aldolase class I"/>
    <property type="match status" value="1"/>
</dbReference>
<evidence type="ECO:0000256" key="4">
    <source>
        <dbReference type="ARBA" id="ARBA00022490"/>
    </source>
</evidence>
<keyword evidence="4 14" id="KW-0963">Cytoplasm</keyword>
<dbReference type="GO" id="GO:0051539">
    <property type="term" value="F:4 iron, 4 sulfur cluster binding"/>
    <property type="evidence" value="ECO:0007669"/>
    <property type="project" value="UniProtKB-UniRule"/>
</dbReference>
<organism evidence="16">
    <name type="scientific">Desulfobacca acetoxidans</name>
    <dbReference type="NCBI Taxonomy" id="60893"/>
    <lineage>
        <taxon>Bacteria</taxon>
        <taxon>Pseudomonadati</taxon>
        <taxon>Thermodesulfobacteriota</taxon>
        <taxon>Desulfobaccia</taxon>
        <taxon>Desulfobaccales</taxon>
        <taxon>Desulfobaccaceae</taxon>
        <taxon>Desulfobacca</taxon>
    </lineage>
</organism>
<dbReference type="InterPro" id="IPR007197">
    <property type="entry name" value="rSAM"/>
</dbReference>
<dbReference type="InterPro" id="IPR040072">
    <property type="entry name" value="Methyltransferase_A"/>
</dbReference>
<evidence type="ECO:0000256" key="12">
    <source>
        <dbReference type="ARBA" id="ARBA00023014"/>
    </source>
</evidence>
<reference evidence="16" key="1">
    <citation type="journal article" date="2020" name="mSystems">
        <title>Genome- and Community-Level Interaction Insights into Carbon Utilization and Element Cycling Functions of Hydrothermarchaeota in Hydrothermal Sediment.</title>
        <authorList>
            <person name="Zhou Z."/>
            <person name="Liu Y."/>
            <person name="Xu W."/>
            <person name="Pan J."/>
            <person name="Luo Z.H."/>
            <person name="Li M."/>
        </authorList>
    </citation>
    <scope>NUCLEOTIDE SEQUENCE [LARGE SCALE GENOMIC DNA]</scope>
    <source>
        <strain evidence="16">SpSt-776</strain>
    </source>
</reference>
<feature type="active site" description="S-methylcysteine intermediate" evidence="14">
    <location>
        <position position="335"/>
    </location>
</feature>
<keyword evidence="10 14" id="KW-0479">Metal-binding</keyword>
<dbReference type="InterPro" id="IPR013785">
    <property type="entry name" value="Aldolase_TIM"/>
</dbReference>
<dbReference type="GO" id="GO:0030488">
    <property type="term" value="P:tRNA methylation"/>
    <property type="evidence" value="ECO:0007669"/>
    <property type="project" value="UniProtKB-UniRule"/>
</dbReference>
<dbReference type="SFLD" id="SFLDF00275">
    <property type="entry name" value="adenosine_C2_methyltransferase"/>
    <property type="match status" value="1"/>
</dbReference>
<comment type="similarity">
    <text evidence="2 14">Belongs to the radical SAM superfamily. RlmN family.</text>
</comment>
<keyword evidence="13 14" id="KW-1015">Disulfide bond</keyword>
<evidence type="ECO:0000313" key="16">
    <source>
        <dbReference type="EMBL" id="HGB15430.1"/>
    </source>
</evidence>
<evidence type="ECO:0000256" key="8">
    <source>
        <dbReference type="ARBA" id="ARBA00022691"/>
    </source>
</evidence>
<dbReference type="NCBIfam" id="TIGR00048">
    <property type="entry name" value="rRNA_mod_RlmN"/>
    <property type="match status" value="1"/>
</dbReference>
<evidence type="ECO:0000256" key="7">
    <source>
        <dbReference type="ARBA" id="ARBA00022679"/>
    </source>
</evidence>
<evidence type="ECO:0000256" key="14">
    <source>
        <dbReference type="HAMAP-Rule" id="MF_01849"/>
    </source>
</evidence>
<gene>
    <name evidence="14 16" type="primary">rlmN</name>
    <name evidence="16" type="ORF">ENV62_09390</name>
</gene>
<comment type="function">
    <text evidence="14">Specifically methylates position 2 of adenine 2503 in 23S rRNA and position 2 of adenine 37 in tRNAs.</text>
</comment>
<evidence type="ECO:0000256" key="5">
    <source>
        <dbReference type="ARBA" id="ARBA00022552"/>
    </source>
</evidence>
<dbReference type="Pfam" id="PF21016">
    <property type="entry name" value="RlmN_N"/>
    <property type="match status" value="1"/>
</dbReference>
<dbReference type="GO" id="GO:0005737">
    <property type="term" value="C:cytoplasm"/>
    <property type="evidence" value="ECO:0007669"/>
    <property type="project" value="UniProtKB-SubCell"/>
</dbReference>
<dbReference type="HAMAP" id="MF_01849">
    <property type="entry name" value="RNA_methyltr_RlmN"/>
    <property type="match status" value="1"/>
</dbReference>
<keyword evidence="3 14" id="KW-0004">4Fe-4S</keyword>
<sequence length="343" mass="38708">MSPSLLDLKELTLEELEQCVAAWGQPRYRARQLTKWLYKGARSFEEMTDISRAFRQELATKASLSRLILDKQEVSRDGTRKFRWRLTDGQFIESVLIPEEEHLTLCLSSQVGCAMDCRFCLTARQGFVRNLTASEIVNQILEVKMLLATDKPLTNLVFMGMGEPLANFAALVRALKIIQALWGLNFSARRVTVSTVGLAPLIPRLGQEVRVNLTVSLNAADDATRDAIMPINRKYPLAVVLEACRAFPLPRHRRITFAYVLLDGVNDSPDQARKLARLLRGFRAKINLIPFNPHPLLPYAAPPRERVLAFQDILRDAHYPVFIRESRGQDITAACGQLVGELL</sequence>
<dbReference type="PANTHER" id="PTHR30544:SF5">
    <property type="entry name" value="RADICAL SAM CORE DOMAIN-CONTAINING PROTEIN"/>
    <property type="match status" value="1"/>
</dbReference>
<feature type="binding site" evidence="14">
    <location>
        <begin position="216"/>
        <end position="218"/>
    </location>
    <ligand>
        <name>S-adenosyl-L-methionine</name>
        <dbReference type="ChEBI" id="CHEBI:59789"/>
    </ligand>
</feature>
<evidence type="ECO:0000256" key="11">
    <source>
        <dbReference type="ARBA" id="ARBA00023004"/>
    </source>
</evidence>